<evidence type="ECO:0000313" key="3">
    <source>
        <dbReference type="Proteomes" id="UP000292385"/>
    </source>
</evidence>
<accession>A0ABY2A4Z8</accession>
<reference evidence="2 3" key="1">
    <citation type="submission" date="2019-02" db="EMBL/GenBank/DDBJ databases">
        <title>Kribbella capetownensis sp. nov. and Kribbella speibonae sp. nov., isolated from soil.</title>
        <authorList>
            <person name="Curtis S.M."/>
            <person name="Norton I."/>
            <person name="Everest G.J."/>
            <person name="Meyers P.R."/>
        </authorList>
    </citation>
    <scope>NUCLEOTIDE SEQUENCE [LARGE SCALE GENOMIC DNA]</scope>
    <source>
        <strain evidence="2 3">SK5</strain>
    </source>
</reference>
<dbReference type="InterPro" id="IPR053144">
    <property type="entry name" value="Acetyltransferase_Butenolide"/>
</dbReference>
<name>A0ABY2A4Z8_9ACTN</name>
<dbReference type="PROSITE" id="PS51186">
    <property type="entry name" value="GNAT"/>
    <property type="match status" value="1"/>
</dbReference>
<dbReference type="Pfam" id="PF00583">
    <property type="entry name" value="Acetyltransf_1"/>
    <property type="match status" value="1"/>
</dbReference>
<dbReference type="InterPro" id="IPR000182">
    <property type="entry name" value="GNAT_dom"/>
</dbReference>
<proteinExistence type="predicted"/>
<dbReference type="Gene3D" id="3.40.630.30">
    <property type="match status" value="1"/>
</dbReference>
<feature type="domain" description="N-acetyltransferase" evidence="1">
    <location>
        <begin position="3"/>
        <end position="137"/>
    </location>
</feature>
<dbReference type="EMBL" id="SJJY01000003">
    <property type="protein sequence ID" value="TCC23509.1"/>
    <property type="molecule type" value="Genomic_DNA"/>
</dbReference>
<protein>
    <submittedName>
        <fullName evidence="2">N-acetyltransferase</fullName>
    </submittedName>
</protein>
<dbReference type="CDD" id="cd04301">
    <property type="entry name" value="NAT_SF"/>
    <property type="match status" value="1"/>
</dbReference>
<comment type="caution">
    <text evidence="2">The sequence shown here is derived from an EMBL/GenBank/DDBJ whole genome shotgun (WGS) entry which is preliminary data.</text>
</comment>
<dbReference type="PANTHER" id="PTHR43233:SF1">
    <property type="entry name" value="FAMILY N-ACETYLTRANSFERASE, PUTATIVE (AFU_ORTHOLOGUE AFUA_6G03350)-RELATED"/>
    <property type="match status" value="1"/>
</dbReference>
<dbReference type="RefSeq" id="WP_131462396.1">
    <property type="nucleotide sequence ID" value="NZ_SJJY01000003.1"/>
</dbReference>
<dbReference type="Proteomes" id="UP000292385">
    <property type="component" value="Unassembled WGS sequence"/>
</dbReference>
<dbReference type="SUPFAM" id="SSF55729">
    <property type="entry name" value="Acyl-CoA N-acyltransferases (Nat)"/>
    <property type="match status" value="1"/>
</dbReference>
<dbReference type="PANTHER" id="PTHR43233">
    <property type="entry name" value="FAMILY N-ACETYLTRANSFERASE, PUTATIVE (AFU_ORTHOLOGUE AFUA_6G03350)-RELATED"/>
    <property type="match status" value="1"/>
</dbReference>
<evidence type="ECO:0000259" key="1">
    <source>
        <dbReference type="PROSITE" id="PS51186"/>
    </source>
</evidence>
<sequence>MFTTESTVPAHRIPELTDLMRTAWWMTDRTPAGIRHLLDHSDLVIAVTHQPTDQLVGFARVLTDYAYVALILDVIVAEPQRGTGVGAVLLDAVVTHPALTNVRSLELVCQPDLIPFYRRWGFTEQVGTSHLMRRTTDARLTTQPVADH</sequence>
<gene>
    <name evidence="2" type="ORF">E0H58_17195</name>
</gene>
<keyword evidence="3" id="KW-1185">Reference proteome</keyword>
<organism evidence="2 3">
    <name type="scientific">Kribbella speibonae</name>
    <dbReference type="NCBI Taxonomy" id="1572660"/>
    <lineage>
        <taxon>Bacteria</taxon>
        <taxon>Bacillati</taxon>
        <taxon>Actinomycetota</taxon>
        <taxon>Actinomycetes</taxon>
        <taxon>Propionibacteriales</taxon>
        <taxon>Kribbellaceae</taxon>
        <taxon>Kribbella</taxon>
    </lineage>
</organism>
<evidence type="ECO:0000313" key="2">
    <source>
        <dbReference type="EMBL" id="TCC23509.1"/>
    </source>
</evidence>
<dbReference type="InterPro" id="IPR016181">
    <property type="entry name" value="Acyl_CoA_acyltransferase"/>
</dbReference>